<evidence type="ECO:0000256" key="6">
    <source>
        <dbReference type="RuleBase" id="RU363032"/>
    </source>
</evidence>
<evidence type="ECO:0000259" key="7">
    <source>
        <dbReference type="PROSITE" id="PS50928"/>
    </source>
</evidence>
<dbReference type="Proteomes" id="UP000632125">
    <property type="component" value="Unassembled WGS sequence"/>
</dbReference>
<dbReference type="GO" id="GO:0005886">
    <property type="term" value="C:plasma membrane"/>
    <property type="evidence" value="ECO:0007669"/>
    <property type="project" value="UniProtKB-SubCell"/>
</dbReference>
<accession>A0A927CFY9</accession>
<organism evidence="8 9">
    <name type="scientific">Paenibacillus arenilitoris</name>
    <dbReference type="NCBI Taxonomy" id="2772299"/>
    <lineage>
        <taxon>Bacteria</taxon>
        <taxon>Bacillati</taxon>
        <taxon>Bacillota</taxon>
        <taxon>Bacilli</taxon>
        <taxon>Bacillales</taxon>
        <taxon>Paenibacillaceae</taxon>
        <taxon>Paenibacillus</taxon>
    </lineage>
</organism>
<comment type="caution">
    <text evidence="8">The sequence shown here is derived from an EMBL/GenBank/DDBJ whole genome shotgun (WGS) entry which is preliminary data.</text>
</comment>
<feature type="transmembrane region" description="Helical" evidence="6">
    <location>
        <begin position="99"/>
        <end position="120"/>
    </location>
</feature>
<dbReference type="Pfam" id="PF00528">
    <property type="entry name" value="BPD_transp_1"/>
    <property type="match status" value="1"/>
</dbReference>
<dbReference type="PANTHER" id="PTHR43496:SF1">
    <property type="entry name" value="POLYGALACTURONAN_RHAMNOGALACTURONAN TRANSPORT SYSTEM PERMEASE PROTEIN YTEP"/>
    <property type="match status" value="1"/>
</dbReference>
<keyword evidence="2 6" id="KW-0813">Transport</keyword>
<evidence type="ECO:0000256" key="1">
    <source>
        <dbReference type="ARBA" id="ARBA00004141"/>
    </source>
</evidence>
<sequence length="322" mass="36774">MRTGQLETNAPRMQPASQTKLQSALKAFWRFRAFYVMLLPGVIYFIVFRYFPMYGVIIAFKDFSIMDGITGSAWADPWFKHFQAFYESPYFSQLLTNTLLISCYKLIWGTFPPIIVAILLNECRIRWLKSIVQTLTYMPHFLSWVIIFGILLTLFSQNGGLVNRWIVEMGGESIPFLTSTEYFRSILVGSEIWQNLGWGAIIYLAAMAGIDPTLYEAAKVDGASRMRMIWHITLPGIRSIIVLLFVLKLGHLLDAGFDQIYILYNIQVYPVADILDTWVYRTGLQQLNFSLASAVGLFKSVIGLILVLGANRVAKKWGESIW</sequence>
<dbReference type="PANTHER" id="PTHR43496">
    <property type="entry name" value="PROTEIN LPLB"/>
    <property type="match status" value="1"/>
</dbReference>
<feature type="domain" description="ABC transmembrane type-1" evidence="7">
    <location>
        <begin position="95"/>
        <end position="310"/>
    </location>
</feature>
<keyword evidence="9" id="KW-1185">Reference proteome</keyword>
<dbReference type="Gene3D" id="1.10.3720.10">
    <property type="entry name" value="MetI-like"/>
    <property type="match status" value="1"/>
</dbReference>
<feature type="transmembrane region" description="Helical" evidence="6">
    <location>
        <begin position="141"/>
        <end position="162"/>
    </location>
</feature>
<feature type="transmembrane region" description="Helical" evidence="6">
    <location>
        <begin position="33"/>
        <end position="51"/>
    </location>
</feature>
<dbReference type="AlphaFoldDB" id="A0A927CFY9"/>
<dbReference type="InterPro" id="IPR000515">
    <property type="entry name" value="MetI-like"/>
</dbReference>
<keyword evidence="5 6" id="KW-0472">Membrane</keyword>
<feature type="transmembrane region" description="Helical" evidence="6">
    <location>
        <begin position="228"/>
        <end position="247"/>
    </location>
</feature>
<dbReference type="SUPFAM" id="SSF161098">
    <property type="entry name" value="MetI-like"/>
    <property type="match status" value="1"/>
</dbReference>
<comment type="subcellular location">
    <subcellularLocation>
        <location evidence="6">Cell membrane</location>
        <topology evidence="6">Multi-pass membrane protein</topology>
    </subcellularLocation>
    <subcellularLocation>
        <location evidence="1">Membrane</location>
        <topology evidence="1">Multi-pass membrane protein</topology>
    </subcellularLocation>
</comment>
<evidence type="ECO:0000256" key="5">
    <source>
        <dbReference type="ARBA" id="ARBA00023136"/>
    </source>
</evidence>
<feature type="transmembrane region" description="Helical" evidence="6">
    <location>
        <begin position="182"/>
        <end position="207"/>
    </location>
</feature>
<feature type="transmembrane region" description="Helical" evidence="6">
    <location>
        <begin position="289"/>
        <end position="310"/>
    </location>
</feature>
<dbReference type="InterPro" id="IPR035906">
    <property type="entry name" value="MetI-like_sf"/>
</dbReference>
<protein>
    <submittedName>
        <fullName evidence="8">Sugar ABC transporter permease</fullName>
    </submittedName>
</protein>
<evidence type="ECO:0000256" key="2">
    <source>
        <dbReference type="ARBA" id="ARBA00022448"/>
    </source>
</evidence>
<evidence type="ECO:0000313" key="8">
    <source>
        <dbReference type="EMBL" id="MBD2867373.1"/>
    </source>
</evidence>
<name>A0A927CFY9_9BACL</name>
<evidence type="ECO:0000256" key="3">
    <source>
        <dbReference type="ARBA" id="ARBA00022692"/>
    </source>
</evidence>
<evidence type="ECO:0000313" key="9">
    <source>
        <dbReference type="Proteomes" id="UP000632125"/>
    </source>
</evidence>
<keyword evidence="3 6" id="KW-0812">Transmembrane</keyword>
<dbReference type="PROSITE" id="PS50928">
    <property type="entry name" value="ABC_TM1"/>
    <property type="match status" value="1"/>
</dbReference>
<comment type="similarity">
    <text evidence="6">Belongs to the binding-protein-dependent transport system permease family.</text>
</comment>
<gene>
    <name evidence="8" type="ORF">IDH41_02200</name>
</gene>
<dbReference type="GO" id="GO:0055085">
    <property type="term" value="P:transmembrane transport"/>
    <property type="evidence" value="ECO:0007669"/>
    <property type="project" value="InterPro"/>
</dbReference>
<keyword evidence="4 6" id="KW-1133">Transmembrane helix</keyword>
<evidence type="ECO:0000256" key="4">
    <source>
        <dbReference type="ARBA" id="ARBA00022989"/>
    </source>
</evidence>
<dbReference type="EMBL" id="JACXIY010000002">
    <property type="protein sequence ID" value="MBD2867373.1"/>
    <property type="molecule type" value="Genomic_DNA"/>
</dbReference>
<proteinExistence type="inferred from homology"/>
<dbReference type="CDD" id="cd06261">
    <property type="entry name" value="TM_PBP2"/>
    <property type="match status" value="1"/>
</dbReference>
<reference evidence="8" key="1">
    <citation type="submission" date="2020-09" db="EMBL/GenBank/DDBJ databases">
        <title>A novel bacterium of genus Paenibacillus, isolated from South China Sea.</title>
        <authorList>
            <person name="Huang H."/>
            <person name="Mo K."/>
            <person name="Hu Y."/>
        </authorList>
    </citation>
    <scope>NUCLEOTIDE SEQUENCE</scope>
    <source>
        <strain evidence="8">IB182493</strain>
    </source>
</reference>